<organism evidence="2 3">
    <name type="scientific">Paralabilibaculum antarcticum</name>
    <dbReference type="NCBI Taxonomy" id="2912572"/>
    <lineage>
        <taxon>Bacteria</taxon>
        <taxon>Pseudomonadati</taxon>
        <taxon>Bacteroidota</taxon>
        <taxon>Bacteroidia</taxon>
        <taxon>Marinilabiliales</taxon>
        <taxon>Marinifilaceae</taxon>
        <taxon>Paralabilibaculum</taxon>
    </lineage>
</organism>
<feature type="transmembrane region" description="Helical" evidence="1">
    <location>
        <begin position="6"/>
        <end position="27"/>
    </location>
</feature>
<keyword evidence="1" id="KW-0812">Transmembrane</keyword>
<name>A0ABT5W0E1_9BACT</name>
<keyword evidence="1" id="KW-0472">Membrane</keyword>
<dbReference type="Proteomes" id="UP001528920">
    <property type="component" value="Unassembled WGS sequence"/>
</dbReference>
<reference evidence="2 3" key="1">
    <citation type="submission" date="2022-01" db="EMBL/GenBank/DDBJ databases">
        <title>Labilibaculum sp. nov, a marine bacterium isolated from Antarctica.</title>
        <authorList>
            <person name="Dai W."/>
        </authorList>
    </citation>
    <scope>NUCLEOTIDE SEQUENCE [LARGE SCALE GENOMIC DNA]</scope>
    <source>
        <strain evidence="2 3">DW002</strain>
    </source>
</reference>
<dbReference type="RefSeq" id="WP_275111375.1">
    <property type="nucleotide sequence ID" value="NZ_JAKJSC010000007.1"/>
</dbReference>
<proteinExistence type="predicted"/>
<evidence type="ECO:0000313" key="2">
    <source>
        <dbReference type="EMBL" id="MDE5420044.1"/>
    </source>
</evidence>
<dbReference type="EMBL" id="JAKJSC010000007">
    <property type="protein sequence ID" value="MDE5420044.1"/>
    <property type="molecule type" value="Genomic_DNA"/>
</dbReference>
<keyword evidence="3" id="KW-1185">Reference proteome</keyword>
<feature type="transmembrane region" description="Helical" evidence="1">
    <location>
        <begin position="74"/>
        <end position="99"/>
    </location>
</feature>
<keyword evidence="1" id="KW-1133">Transmembrane helix</keyword>
<feature type="transmembrane region" description="Helical" evidence="1">
    <location>
        <begin position="39"/>
        <end position="62"/>
    </location>
</feature>
<comment type="caution">
    <text evidence="2">The sequence shown here is derived from an EMBL/GenBank/DDBJ whole genome shotgun (WGS) entry which is preliminary data.</text>
</comment>
<evidence type="ECO:0000256" key="1">
    <source>
        <dbReference type="SAM" id="Phobius"/>
    </source>
</evidence>
<protein>
    <submittedName>
        <fullName evidence="2">Uncharacterized protein</fullName>
    </submittedName>
</protein>
<sequence>MESSLISIIPNLLFLIPQIIIIVACFINLNHRKSASGILLLIGAITNLLAFLFNSIAVPILMQQANMDMYSRTIDFLMISTPISFIGSILFAIGLLLLIQEKTKAQQSA</sequence>
<gene>
    <name evidence="2" type="ORF">L3049_18800</name>
</gene>
<accession>A0ABT5W0E1</accession>
<evidence type="ECO:0000313" key="3">
    <source>
        <dbReference type="Proteomes" id="UP001528920"/>
    </source>
</evidence>